<organism evidence="1 2">
    <name type="scientific">Marinobacter nauticus</name>
    <name type="common">Marinobacter hydrocarbonoclasticus</name>
    <name type="synonym">Marinobacter aquaeolei</name>
    <dbReference type="NCBI Taxonomy" id="2743"/>
    <lineage>
        <taxon>Bacteria</taxon>
        <taxon>Pseudomonadati</taxon>
        <taxon>Pseudomonadota</taxon>
        <taxon>Gammaproteobacteria</taxon>
        <taxon>Pseudomonadales</taxon>
        <taxon>Marinobacteraceae</taxon>
        <taxon>Marinobacter</taxon>
    </lineage>
</organism>
<evidence type="ECO:0000313" key="1">
    <source>
        <dbReference type="EMBL" id="KAE8545400.1"/>
    </source>
</evidence>
<dbReference type="Proteomes" id="UP000469950">
    <property type="component" value="Unassembled WGS sequence"/>
</dbReference>
<dbReference type="AlphaFoldDB" id="A0A833JSU8"/>
<dbReference type="EMBL" id="WBMP01000009">
    <property type="protein sequence ID" value="KAE8545400.1"/>
    <property type="molecule type" value="Genomic_DNA"/>
</dbReference>
<sequence>MTDYKIRTTRIMVHPATDDTILSEMATTVSIDDEGGGEYVKAEQTNTGAILINPDEWPAIREAIDRMVSECRSEQL</sequence>
<reference evidence="1 2" key="1">
    <citation type="submission" date="2019-10" db="EMBL/GenBank/DDBJ databases">
        <title>Draft genome sequence of Marinobacter hydrocarbonoclasticus NCT7M from the microbiome of the marine copepod.</title>
        <authorList>
            <person name="Nuttall R."/>
            <person name="Sharma G."/>
            <person name="Moisander P."/>
        </authorList>
    </citation>
    <scope>NUCLEOTIDE SEQUENCE [LARGE SCALE GENOMIC DNA]</scope>
    <source>
        <strain evidence="1 2">NCT7M</strain>
    </source>
</reference>
<evidence type="ECO:0000313" key="2">
    <source>
        <dbReference type="Proteomes" id="UP000469950"/>
    </source>
</evidence>
<proteinExistence type="predicted"/>
<comment type="caution">
    <text evidence="1">The sequence shown here is derived from an EMBL/GenBank/DDBJ whole genome shotgun (WGS) entry which is preliminary data.</text>
</comment>
<dbReference type="RefSeq" id="WP_153740953.1">
    <property type="nucleotide sequence ID" value="NZ_WBMP01000009.1"/>
</dbReference>
<accession>A0A833JSU8</accession>
<protein>
    <submittedName>
        <fullName evidence="1">Uncharacterized protein</fullName>
    </submittedName>
</protein>
<name>A0A833JSU8_MARNT</name>
<gene>
    <name evidence="1" type="ORF">F6453_2372</name>
</gene>